<dbReference type="EMBL" id="JBITGY010000002">
    <property type="protein sequence ID" value="MFI6497639.1"/>
    <property type="molecule type" value="Genomic_DNA"/>
</dbReference>
<dbReference type="RefSeq" id="WP_397080603.1">
    <property type="nucleotide sequence ID" value="NZ_JBITGY010000002.1"/>
</dbReference>
<evidence type="ECO:0000256" key="5">
    <source>
        <dbReference type="SAM" id="SignalP"/>
    </source>
</evidence>
<dbReference type="PANTHER" id="PTHR30168">
    <property type="entry name" value="PUTATIVE MEMBRANE PROTEIN YPFJ"/>
    <property type="match status" value="1"/>
</dbReference>
<evidence type="ECO:0000256" key="2">
    <source>
        <dbReference type="ARBA" id="ARBA00022692"/>
    </source>
</evidence>
<dbReference type="Pfam" id="PF04228">
    <property type="entry name" value="Zn_peptidase"/>
    <property type="match status" value="1"/>
</dbReference>
<evidence type="ECO:0000313" key="7">
    <source>
        <dbReference type="Proteomes" id="UP001612741"/>
    </source>
</evidence>
<proteinExistence type="predicted"/>
<gene>
    <name evidence="6" type="ORF">ACIBG2_09650</name>
</gene>
<keyword evidence="2" id="KW-0812">Transmembrane</keyword>
<organism evidence="6 7">
    <name type="scientific">Nonomuraea typhae</name>
    <dbReference type="NCBI Taxonomy" id="2603600"/>
    <lineage>
        <taxon>Bacteria</taxon>
        <taxon>Bacillati</taxon>
        <taxon>Actinomycetota</taxon>
        <taxon>Actinomycetes</taxon>
        <taxon>Streptosporangiales</taxon>
        <taxon>Streptosporangiaceae</taxon>
        <taxon>Nonomuraea</taxon>
    </lineage>
</organism>
<evidence type="ECO:0000256" key="4">
    <source>
        <dbReference type="ARBA" id="ARBA00023136"/>
    </source>
</evidence>
<comment type="caution">
    <text evidence="6">The sequence shown here is derived from an EMBL/GenBank/DDBJ whole genome shotgun (WGS) entry which is preliminary data.</text>
</comment>
<feature type="chain" id="PRO_5046048795" evidence="5">
    <location>
        <begin position="25"/>
        <end position="263"/>
    </location>
</feature>
<keyword evidence="4" id="KW-0472">Membrane</keyword>
<name>A0ABW7YQQ1_9ACTN</name>
<dbReference type="Proteomes" id="UP001612741">
    <property type="component" value="Unassembled WGS sequence"/>
</dbReference>
<keyword evidence="3" id="KW-1133">Transmembrane helix</keyword>
<keyword evidence="7" id="KW-1185">Reference proteome</keyword>
<reference evidence="6 7" key="1">
    <citation type="submission" date="2024-10" db="EMBL/GenBank/DDBJ databases">
        <title>The Natural Products Discovery Center: Release of the First 8490 Sequenced Strains for Exploring Actinobacteria Biosynthetic Diversity.</title>
        <authorList>
            <person name="Kalkreuter E."/>
            <person name="Kautsar S.A."/>
            <person name="Yang D."/>
            <person name="Bader C.D."/>
            <person name="Teijaro C.N."/>
            <person name="Fluegel L."/>
            <person name="Davis C.M."/>
            <person name="Simpson J.R."/>
            <person name="Lauterbach L."/>
            <person name="Steele A.D."/>
            <person name="Gui C."/>
            <person name="Meng S."/>
            <person name="Li G."/>
            <person name="Viehrig K."/>
            <person name="Ye F."/>
            <person name="Su P."/>
            <person name="Kiefer A.F."/>
            <person name="Nichols A."/>
            <person name="Cepeda A.J."/>
            <person name="Yan W."/>
            <person name="Fan B."/>
            <person name="Jiang Y."/>
            <person name="Adhikari A."/>
            <person name="Zheng C.-J."/>
            <person name="Schuster L."/>
            <person name="Cowan T.M."/>
            <person name="Smanski M.J."/>
            <person name="Chevrette M.G."/>
            <person name="De Carvalho L.P.S."/>
            <person name="Shen B."/>
        </authorList>
    </citation>
    <scope>NUCLEOTIDE SEQUENCE [LARGE SCALE GENOMIC DNA]</scope>
    <source>
        <strain evidence="6 7">NPDC050545</strain>
    </source>
</reference>
<sequence>MRAFAAAAISAAALISLAPTPAMADQPAHPIKSRRLTHNALYETGQFQQGSCKTPALTDRGHRTVRGYLTTSFGCLNTAWSKHMRAARLPLGKPSFRYYTKGSEPFCQVKVEDVLPGAYCNPTGQIGVYLPGVVREYAPEVGLMLVMAHEYGHHVQRESGVFAAAVSEKYVSKAHELEAQRRYELQADCLAGVYVSSVWDAQRRSLPEWGAIIAVAWAIGGEKGAKTNDHGTRDNRARWFNKGFAAESPSACNTWTAPPGKVA</sequence>
<feature type="signal peptide" evidence="5">
    <location>
        <begin position="1"/>
        <end position="24"/>
    </location>
</feature>
<accession>A0ABW7YQQ1</accession>
<dbReference type="PANTHER" id="PTHR30168:SF0">
    <property type="entry name" value="INNER MEMBRANE PROTEIN"/>
    <property type="match status" value="1"/>
</dbReference>
<comment type="subcellular location">
    <subcellularLocation>
        <location evidence="1">Membrane</location>
        <topology evidence="1">Single-pass membrane protein</topology>
    </subcellularLocation>
</comment>
<dbReference type="InterPro" id="IPR007343">
    <property type="entry name" value="Uncharacterised_pept_Zn_put"/>
</dbReference>
<protein>
    <submittedName>
        <fullName evidence="6">Neutral zinc metallopeptidase</fullName>
    </submittedName>
</protein>
<evidence type="ECO:0000313" key="6">
    <source>
        <dbReference type="EMBL" id="MFI6497639.1"/>
    </source>
</evidence>
<evidence type="ECO:0000256" key="1">
    <source>
        <dbReference type="ARBA" id="ARBA00004167"/>
    </source>
</evidence>
<keyword evidence="5" id="KW-0732">Signal</keyword>
<evidence type="ECO:0000256" key="3">
    <source>
        <dbReference type="ARBA" id="ARBA00022989"/>
    </source>
</evidence>